<feature type="compositionally biased region" description="Low complexity" evidence="1">
    <location>
        <begin position="132"/>
        <end position="149"/>
    </location>
</feature>
<name>A0ABV1APQ0_9FIRM</name>
<proteinExistence type="predicted"/>
<evidence type="ECO:0000313" key="5">
    <source>
        <dbReference type="Proteomes" id="UP001446032"/>
    </source>
</evidence>
<feature type="domain" description="Putative metallopeptidase" evidence="3">
    <location>
        <begin position="19"/>
        <end position="114"/>
    </location>
</feature>
<dbReference type="Pfam" id="PF13203">
    <property type="entry name" value="DUF2201_N"/>
    <property type="match status" value="1"/>
</dbReference>
<protein>
    <submittedName>
        <fullName evidence="4">VWA-like domain-containing protein</fullName>
    </submittedName>
</protein>
<reference evidence="4 5" key="1">
    <citation type="submission" date="2024-03" db="EMBL/GenBank/DDBJ databases">
        <title>Human intestinal bacterial collection.</title>
        <authorList>
            <person name="Pauvert C."/>
            <person name="Hitch T.C.A."/>
            <person name="Clavel T."/>
        </authorList>
    </citation>
    <scope>NUCLEOTIDE SEQUENCE [LARGE SCALE GENOMIC DNA]</scope>
    <source>
        <strain evidence="4 5">CLA-AA-H95</strain>
    </source>
</reference>
<dbReference type="EMBL" id="JBBMEI010000104">
    <property type="protein sequence ID" value="MEQ2360158.1"/>
    <property type="molecule type" value="Genomic_DNA"/>
</dbReference>
<keyword evidence="5" id="KW-1185">Reference proteome</keyword>
<accession>A0ABV1APQ0</accession>
<dbReference type="Proteomes" id="UP001446032">
    <property type="component" value="Unassembled WGS sequence"/>
</dbReference>
<feature type="region of interest" description="Disordered" evidence="1">
    <location>
        <begin position="128"/>
        <end position="152"/>
    </location>
</feature>
<evidence type="ECO:0000259" key="2">
    <source>
        <dbReference type="Pfam" id="PF09967"/>
    </source>
</evidence>
<comment type="caution">
    <text evidence="4">The sequence shown here is derived from an EMBL/GenBank/DDBJ whole genome shotgun (WGS) entry which is preliminary data.</text>
</comment>
<gene>
    <name evidence="4" type="ORF">WMO75_17875</name>
</gene>
<evidence type="ECO:0000313" key="4">
    <source>
        <dbReference type="EMBL" id="MEQ2360158.1"/>
    </source>
</evidence>
<dbReference type="Pfam" id="PF09967">
    <property type="entry name" value="DUF2201"/>
    <property type="match status" value="1"/>
</dbReference>
<dbReference type="PANTHER" id="PTHR38730:SF1">
    <property type="entry name" value="SLL7028 PROTEIN"/>
    <property type="match status" value="1"/>
</dbReference>
<dbReference type="RefSeq" id="WP_118698924.1">
    <property type="nucleotide sequence ID" value="NZ_JBBMEI010000104.1"/>
</dbReference>
<evidence type="ECO:0000259" key="3">
    <source>
        <dbReference type="Pfam" id="PF13203"/>
    </source>
</evidence>
<sequence>MKPSGDFSLYQKIWDFTREQLSVKYPFFRKLLWNFSFKESEDTETAGTDGRNIYFNPDFVIKSFQESSTKLEELFLHMLYHCLFLHLIMDVPPDRRLWDLACDAAVQRILQNEKRERDPMKIYQEFQNAAVSDSSSQPDSSEPSAEAEPITPLDDHNFWKYTDRQKFLETIRQTLGGMSGAAGMGLYGNSGRGSAPGNQVEELSVEEKGKYDFHHFLRRFAVHREEIHTDAQSFDYIPYIFGLDHYGNIPLIEYLEYQEVTRLEELVIAIDTSGSCSADTVRRFMEETYGILSDQENFFRKMNLYIIQCDCFIQDVAHITCEKDWQDYLQNLRIHGRSGTDFRPVFEYVEKLREERKLKNLKGLLYFTDGDGIYPEKATDYETAFVFYKEKSMHQKVPAWAVKLYLDAEKS</sequence>
<dbReference type="InterPro" id="IPR025154">
    <property type="entry name" value="Put_metallopeptidase_dom"/>
</dbReference>
<dbReference type="PANTHER" id="PTHR38730">
    <property type="entry name" value="SLL7028 PROTEIN"/>
    <property type="match status" value="1"/>
</dbReference>
<evidence type="ECO:0000256" key="1">
    <source>
        <dbReference type="SAM" id="MobiDB-lite"/>
    </source>
</evidence>
<dbReference type="InterPro" id="IPR018698">
    <property type="entry name" value="VWA-like_dom"/>
</dbReference>
<organism evidence="4 5">
    <name type="scientific">Blautia intestinihominis</name>
    <dbReference type="NCBI Taxonomy" id="3133152"/>
    <lineage>
        <taxon>Bacteria</taxon>
        <taxon>Bacillati</taxon>
        <taxon>Bacillota</taxon>
        <taxon>Clostridia</taxon>
        <taxon>Lachnospirales</taxon>
        <taxon>Lachnospiraceae</taxon>
        <taxon>Blautia</taxon>
    </lineage>
</organism>
<feature type="domain" description="VWA-like" evidence="2">
    <location>
        <begin position="266"/>
        <end position="401"/>
    </location>
</feature>